<feature type="transmembrane region" description="Helical" evidence="9">
    <location>
        <begin position="7"/>
        <end position="28"/>
    </location>
</feature>
<keyword evidence="5" id="KW-0297">G-protein coupled receptor</keyword>
<evidence type="ECO:0000256" key="8">
    <source>
        <dbReference type="ARBA" id="ARBA00023224"/>
    </source>
</evidence>
<keyword evidence="7" id="KW-0675">Receptor</keyword>
<evidence type="ECO:0000256" key="9">
    <source>
        <dbReference type="SAM" id="Phobius"/>
    </source>
</evidence>
<reference evidence="11" key="1">
    <citation type="submission" date="2021-05" db="EMBL/GenBank/DDBJ databases">
        <authorList>
            <person name="Tigano A."/>
        </authorList>
    </citation>
    <scope>NUCLEOTIDE SEQUENCE</scope>
</reference>
<sequence>MTTNVSVYLQNLAAADFLLSLCLPLRILNYGSGRVLVRQLYCHFGAAAFYLNMYASILYLKIVRPLRSHILQRVKPARIISALTWCSLLSVTGSYVLLSLLTQDTPESLSTMVSCDSLHSPQLRLLYRVTHICSAAVFLVVLVSLVVFYHSTSRRLAQAQRNQPSSSSSRSLSKSRRNMLVLVSVFTVCFVPYHLVRVPYAFQKNWWCWSRWLFYLKEVTIVLSALNVCLDPLIYFIFCKAFRAQMRIKRSFSTTMAQTQNFLANLDV</sequence>
<dbReference type="AlphaFoldDB" id="A0A8S4BRF9"/>
<comment type="caution">
    <text evidence="11">The sequence shown here is derived from an EMBL/GenBank/DDBJ whole genome shotgun (WGS) entry which is preliminary data.</text>
</comment>
<dbReference type="PRINTS" id="PR00237">
    <property type="entry name" value="GPCRRHODOPSN"/>
</dbReference>
<evidence type="ECO:0000256" key="2">
    <source>
        <dbReference type="ARBA" id="ARBA00022475"/>
    </source>
</evidence>
<dbReference type="PRINTS" id="PR01157">
    <property type="entry name" value="P2YPURNOCPTR"/>
</dbReference>
<organism evidence="11 12">
    <name type="scientific">Menidia menidia</name>
    <name type="common">Atlantic silverside</name>
    <dbReference type="NCBI Taxonomy" id="238744"/>
    <lineage>
        <taxon>Eukaryota</taxon>
        <taxon>Metazoa</taxon>
        <taxon>Chordata</taxon>
        <taxon>Craniata</taxon>
        <taxon>Vertebrata</taxon>
        <taxon>Euteleostomi</taxon>
        <taxon>Actinopterygii</taxon>
        <taxon>Neopterygii</taxon>
        <taxon>Teleostei</taxon>
        <taxon>Neoteleostei</taxon>
        <taxon>Acanthomorphata</taxon>
        <taxon>Ovalentaria</taxon>
        <taxon>Atherinomorphae</taxon>
        <taxon>Atheriniformes</taxon>
        <taxon>Atherinopsidae</taxon>
        <taxon>Menidiinae</taxon>
        <taxon>Menidia</taxon>
    </lineage>
</organism>
<evidence type="ECO:0000259" key="10">
    <source>
        <dbReference type="PROSITE" id="PS50262"/>
    </source>
</evidence>
<dbReference type="PANTHER" id="PTHR24233">
    <property type="entry name" value="P2Y PURINOCEPTOR-RELATED G-PROTEIN COUPLED RECEPTOR"/>
    <property type="match status" value="1"/>
</dbReference>
<dbReference type="InterPro" id="IPR017452">
    <property type="entry name" value="GPCR_Rhodpsn_7TM"/>
</dbReference>
<keyword evidence="8" id="KW-0807">Transducer</keyword>
<evidence type="ECO:0000256" key="1">
    <source>
        <dbReference type="ARBA" id="ARBA00004651"/>
    </source>
</evidence>
<feature type="transmembrane region" description="Helical" evidence="9">
    <location>
        <begin position="80"/>
        <end position="101"/>
    </location>
</feature>
<proteinExistence type="predicted"/>
<feature type="transmembrane region" description="Helical" evidence="9">
    <location>
        <begin position="179"/>
        <end position="200"/>
    </location>
</feature>
<evidence type="ECO:0000313" key="12">
    <source>
        <dbReference type="Proteomes" id="UP000677803"/>
    </source>
</evidence>
<evidence type="ECO:0000256" key="7">
    <source>
        <dbReference type="ARBA" id="ARBA00023170"/>
    </source>
</evidence>
<keyword evidence="3 9" id="KW-0812">Transmembrane</keyword>
<evidence type="ECO:0000313" key="11">
    <source>
        <dbReference type="EMBL" id="CAG6008651.1"/>
    </source>
</evidence>
<feature type="transmembrane region" description="Helical" evidence="9">
    <location>
        <begin position="40"/>
        <end position="60"/>
    </location>
</feature>
<evidence type="ECO:0000256" key="6">
    <source>
        <dbReference type="ARBA" id="ARBA00023136"/>
    </source>
</evidence>
<accession>A0A8S4BRF9</accession>
<keyword evidence="6 9" id="KW-0472">Membrane</keyword>
<dbReference type="PANTHER" id="PTHR24233:SF11">
    <property type="entry name" value="P2Y PURINOCEPTOR 14-LIKE"/>
    <property type="match status" value="1"/>
</dbReference>
<dbReference type="Proteomes" id="UP000677803">
    <property type="component" value="Unassembled WGS sequence"/>
</dbReference>
<dbReference type="GO" id="GO:0005886">
    <property type="term" value="C:plasma membrane"/>
    <property type="evidence" value="ECO:0007669"/>
    <property type="project" value="UniProtKB-SubCell"/>
</dbReference>
<dbReference type="Pfam" id="PF00001">
    <property type="entry name" value="7tm_1"/>
    <property type="match status" value="1"/>
</dbReference>
<feature type="transmembrane region" description="Helical" evidence="9">
    <location>
        <begin position="220"/>
        <end position="242"/>
    </location>
</feature>
<evidence type="ECO:0000256" key="4">
    <source>
        <dbReference type="ARBA" id="ARBA00022989"/>
    </source>
</evidence>
<gene>
    <name evidence="11" type="ORF">MMEN_LOCUS18907</name>
</gene>
<evidence type="ECO:0000256" key="3">
    <source>
        <dbReference type="ARBA" id="ARBA00022692"/>
    </source>
</evidence>
<keyword evidence="4 9" id="KW-1133">Transmembrane helix</keyword>
<dbReference type="GO" id="GO:0045028">
    <property type="term" value="F:G protein-coupled purinergic nucleotide receptor activity"/>
    <property type="evidence" value="ECO:0007669"/>
    <property type="project" value="TreeGrafter"/>
</dbReference>
<protein>
    <submittedName>
        <fullName evidence="11">(Atlantic silverside) hypothetical protein</fullName>
    </submittedName>
</protein>
<dbReference type="EMBL" id="CAJRST010037777">
    <property type="protein sequence ID" value="CAG6008651.1"/>
    <property type="molecule type" value="Genomic_DNA"/>
</dbReference>
<feature type="transmembrane region" description="Helical" evidence="9">
    <location>
        <begin position="125"/>
        <end position="149"/>
    </location>
</feature>
<dbReference type="PROSITE" id="PS50262">
    <property type="entry name" value="G_PROTEIN_RECEP_F1_2"/>
    <property type="match status" value="1"/>
</dbReference>
<dbReference type="InterPro" id="IPR000276">
    <property type="entry name" value="GPCR_Rhodpsn"/>
</dbReference>
<evidence type="ECO:0000256" key="5">
    <source>
        <dbReference type="ARBA" id="ARBA00023040"/>
    </source>
</evidence>
<feature type="domain" description="G-protein coupled receptors family 1 profile" evidence="10">
    <location>
        <begin position="1"/>
        <end position="235"/>
    </location>
</feature>
<dbReference type="SUPFAM" id="SSF81321">
    <property type="entry name" value="Family A G protein-coupled receptor-like"/>
    <property type="match status" value="1"/>
</dbReference>
<keyword evidence="12" id="KW-1185">Reference proteome</keyword>
<dbReference type="Gene3D" id="1.20.1070.10">
    <property type="entry name" value="Rhodopsin 7-helix transmembrane proteins"/>
    <property type="match status" value="1"/>
</dbReference>
<comment type="subcellular location">
    <subcellularLocation>
        <location evidence="1">Cell membrane</location>
        <topology evidence="1">Multi-pass membrane protein</topology>
    </subcellularLocation>
</comment>
<keyword evidence="2" id="KW-1003">Cell membrane</keyword>
<name>A0A8S4BRF9_9TELE</name>
<dbReference type="OrthoDB" id="9947214at2759"/>